<dbReference type="EMBL" id="JAUSRL010000001">
    <property type="protein sequence ID" value="MDP9958391.1"/>
    <property type="molecule type" value="Genomic_DNA"/>
</dbReference>
<accession>A0ABT9SHS6</accession>
<dbReference type="Proteomes" id="UP001235513">
    <property type="component" value="Unassembled WGS sequence"/>
</dbReference>
<organism evidence="1 2">
    <name type="scientific">Chryseobacterium lathyri</name>
    <dbReference type="NCBI Taxonomy" id="395933"/>
    <lineage>
        <taxon>Bacteria</taxon>
        <taxon>Pseudomonadati</taxon>
        <taxon>Bacteroidota</taxon>
        <taxon>Flavobacteriia</taxon>
        <taxon>Flavobacteriales</taxon>
        <taxon>Weeksellaceae</taxon>
        <taxon>Chryseobacterium group</taxon>
        <taxon>Chryseobacterium</taxon>
    </lineage>
</organism>
<reference evidence="1 2" key="1">
    <citation type="submission" date="2023-07" db="EMBL/GenBank/DDBJ databases">
        <title>Sorghum-associated microbial communities from plants grown in Nebraska, USA.</title>
        <authorList>
            <person name="Schachtman D."/>
        </authorList>
    </citation>
    <scope>NUCLEOTIDE SEQUENCE [LARGE SCALE GENOMIC DNA]</scope>
    <source>
        <strain evidence="1 2">CC351</strain>
    </source>
</reference>
<name>A0ABT9SHS6_9FLAO</name>
<evidence type="ECO:0000313" key="1">
    <source>
        <dbReference type="EMBL" id="MDP9958391.1"/>
    </source>
</evidence>
<gene>
    <name evidence="1" type="ORF">J2T04_000258</name>
</gene>
<proteinExistence type="predicted"/>
<sequence>MIVIIFNLPQKNNFTNRKKETVKFSKGKITENTYY</sequence>
<keyword evidence="2" id="KW-1185">Reference proteome</keyword>
<evidence type="ECO:0000313" key="2">
    <source>
        <dbReference type="Proteomes" id="UP001235513"/>
    </source>
</evidence>
<protein>
    <submittedName>
        <fullName evidence="1">Uncharacterized protein</fullName>
    </submittedName>
</protein>
<comment type="caution">
    <text evidence="1">The sequence shown here is derived from an EMBL/GenBank/DDBJ whole genome shotgun (WGS) entry which is preliminary data.</text>
</comment>